<dbReference type="SMART" id="SM00996">
    <property type="entry name" value="AdoHcyase"/>
    <property type="match status" value="1"/>
</dbReference>
<feature type="binding site" evidence="5">
    <location>
        <position position="203"/>
    </location>
    <ligand>
        <name>NAD(+)</name>
        <dbReference type="ChEBI" id="CHEBI:57540"/>
    </ligand>
</feature>
<dbReference type="InterPro" id="IPR015878">
    <property type="entry name" value="Ado_hCys_hydrolase_NAD-bd"/>
</dbReference>
<keyword evidence="4 5" id="KW-0520">NAD</keyword>
<dbReference type="SUPFAM" id="SSF52283">
    <property type="entry name" value="Formate/glycerate dehydrogenase catalytic domain-like"/>
    <property type="match status" value="1"/>
</dbReference>
<dbReference type="Gene3D" id="3.40.50.720">
    <property type="entry name" value="NAD(P)-binding Rossmann-like Domain"/>
    <property type="match status" value="1"/>
</dbReference>
<dbReference type="FunFam" id="3.40.50.720:FF:000004">
    <property type="entry name" value="Adenosylhomocysteinase"/>
    <property type="match status" value="1"/>
</dbReference>
<dbReference type="HAMAP" id="MF_00563">
    <property type="entry name" value="AdoHcyase"/>
    <property type="match status" value="1"/>
</dbReference>
<evidence type="ECO:0000256" key="2">
    <source>
        <dbReference type="ARBA" id="ARBA00022563"/>
    </source>
</evidence>
<dbReference type="GO" id="GO:0033353">
    <property type="term" value="P:S-adenosylmethionine cycle"/>
    <property type="evidence" value="ECO:0007669"/>
    <property type="project" value="TreeGrafter"/>
</dbReference>
<comment type="similarity">
    <text evidence="1 5 8">Belongs to the adenosylhomocysteinase family.</text>
</comment>
<dbReference type="Pfam" id="PF00670">
    <property type="entry name" value="AdoHcyase_NAD"/>
    <property type="match status" value="1"/>
</dbReference>
<dbReference type="InterPro" id="IPR042172">
    <property type="entry name" value="Adenosylhomocyst_ase-like_sf"/>
</dbReference>
<evidence type="ECO:0000256" key="4">
    <source>
        <dbReference type="ARBA" id="ARBA00023027"/>
    </source>
</evidence>
<dbReference type="GO" id="GO:0071269">
    <property type="term" value="P:L-homocysteine biosynthetic process"/>
    <property type="evidence" value="ECO:0007669"/>
    <property type="project" value="UniProtKB-UniRule"/>
</dbReference>
<sequence>MGEDELSMSNTPTRNTNAANKSIIRDIALAPEGHLKIEWVQAHMPVLNRIREQFEAEQPFKGLKVAISLHLEAKTAYLAKVVQAGGADVTITGSNPLSTQDDVCAALVEDGITVYAKYNPDPEEYKQLLIHTLETKPDLIIDDGGDLVSILHAERPDLRDQVRGGAEETTTGILRLKAMEKDGTLQFPMVAVNDAYCKYLFDNRYGTGQSVWDGINRTTNLVVAGKTVVVVGYGWCGKGVAMRAKGLGANVVVTEVDAIKGVEAYMDGFTVLPMIEAARVGDIFVTVTGNRDCIRGEHYDVMKDGAILSNAGHFDVEVNKPELEARSTSVRTVRKNIEEYKLQDGRSIYLLAEGRLVNLAAGDGHPAEIMDMTFALQAMSLKYVNDQYQSIGKKVVNVPYELDEQVARYKLESLGISVDTLSSEQKSYLESWQEH</sequence>
<evidence type="ECO:0000259" key="9">
    <source>
        <dbReference type="SMART" id="SM00997"/>
    </source>
</evidence>
<feature type="binding site" evidence="5">
    <location>
        <position position="168"/>
    </location>
    <ligand>
        <name>substrate</name>
    </ligand>
</feature>
<keyword evidence="2 5" id="KW-0554">One-carbon metabolism</keyword>
<dbReference type="GO" id="GO:0006730">
    <property type="term" value="P:one-carbon metabolic process"/>
    <property type="evidence" value="ECO:0007669"/>
    <property type="project" value="UniProtKB-UniRule"/>
</dbReference>
<feature type="binding site" evidence="5 6">
    <location>
        <position position="358"/>
    </location>
    <ligand>
        <name>NAD(+)</name>
        <dbReference type="ChEBI" id="CHEBI:57540"/>
    </ligand>
</feature>
<evidence type="ECO:0000256" key="8">
    <source>
        <dbReference type="RuleBase" id="RU004166"/>
    </source>
</evidence>
<dbReference type="Pfam" id="PF05221">
    <property type="entry name" value="AdoHcyase"/>
    <property type="match status" value="2"/>
</dbReference>
<dbReference type="InterPro" id="IPR020082">
    <property type="entry name" value="S-Ado-L-homoCys_hydrolase_CS"/>
</dbReference>
<feature type="binding site" evidence="5">
    <location>
        <position position="198"/>
    </location>
    <ligand>
        <name>substrate</name>
    </ligand>
</feature>
<comment type="subcellular location">
    <subcellularLocation>
        <location evidence="5">Cytoplasm</location>
    </subcellularLocation>
</comment>
<dbReference type="EMBL" id="LS992241">
    <property type="protein sequence ID" value="SYX82566.1"/>
    <property type="molecule type" value="Genomic_DNA"/>
</dbReference>
<dbReference type="GO" id="GO:0004013">
    <property type="term" value="F:adenosylhomocysteinase activity"/>
    <property type="evidence" value="ECO:0007669"/>
    <property type="project" value="UniProtKB-UniRule"/>
</dbReference>
<dbReference type="EC" id="3.13.2.1" evidence="5"/>
<dbReference type="SUPFAM" id="SSF51735">
    <property type="entry name" value="NAD(P)-binding Rossmann-fold domains"/>
    <property type="match status" value="1"/>
</dbReference>
<protein>
    <recommendedName>
        <fullName evidence="5">Adenosylhomocysteinase</fullName>
        <ecNumber evidence="5">3.13.2.1</ecNumber>
    </recommendedName>
    <alternativeName>
        <fullName evidence="5">S-adenosyl-L-homocysteine hydrolase</fullName>
        <shortName evidence="5">AdoHcyase</shortName>
    </alternativeName>
</protein>
<evidence type="ECO:0000313" key="10">
    <source>
        <dbReference type="EMBL" id="SYX82566.1"/>
    </source>
</evidence>
<evidence type="ECO:0000256" key="3">
    <source>
        <dbReference type="ARBA" id="ARBA00022801"/>
    </source>
</evidence>
<comment type="cofactor">
    <cofactor evidence="5 6 7">
        <name>NAD(+)</name>
        <dbReference type="ChEBI" id="CHEBI:57540"/>
    </cofactor>
    <text evidence="5 6 7">Binds 1 NAD(+) per subunit.</text>
</comment>
<feature type="binding site" evidence="6">
    <location>
        <begin position="234"/>
        <end position="239"/>
    </location>
    <ligand>
        <name>NAD(+)</name>
        <dbReference type="ChEBI" id="CHEBI:57540"/>
    </ligand>
</feature>
<dbReference type="PIRSF" id="PIRSF001109">
    <property type="entry name" value="Ad_hcy_hydrolase"/>
    <property type="match status" value="1"/>
</dbReference>
<comment type="function">
    <text evidence="5">May play a key role in the regulation of the intracellular concentration of adenosylhomocysteine.</text>
</comment>
<feature type="binding site" evidence="5 6">
    <location>
        <begin position="311"/>
        <end position="313"/>
    </location>
    <ligand>
        <name>NAD(+)</name>
        <dbReference type="ChEBI" id="CHEBI:57540"/>
    </ligand>
</feature>
<dbReference type="InterPro" id="IPR000043">
    <property type="entry name" value="Adenosylhomocysteinase-like"/>
</dbReference>
<keyword evidence="3 5" id="KW-0378">Hydrolase</keyword>
<dbReference type="CDD" id="cd00401">
    <property type="entry name" value="SAHH"/>
    <property type="match status" value="1"/>
</dbReference>
<dbReference type="UniPathway" id="UPA00314">
    <property type="reaction ID" value="UER00076"/>
</dbReference>
<reference evidence="11" key="1">
    <citation type="submission" date="2018-08" db="EMBL/GenBank/DDBJ databases">
        <authorList>
            <person name="Chevrot R."/>
        </authorList>
    </citation>
    <scope>NUCLEOTIDE SEQUENCE [LARGE SCALE GENOMIC DNA]</scope>
</reference>
<accession>A0A383R8B3</accession>
<dbReference type="SMART" id="SM00997">
    <property type="entry name" value="AdoHcyase_NAD"/>
    <property type="match status" value="1"/>
</dbReference>
<evidence type="ECO:0000313" key="11">
    <source>
        <dbReference type="Proteomes" id="UP000304148"/>
    </source>
</evidence>
<feature type="binding site" evidence="6">
    <location>
        <position position="365"/>
    </location>
    <ligand>
        <name>NAD(+)</name>
        <dbReference type="ChEBI" id="CHEBI:57540"/>
    </ligand>
</feature>
<dbReference type="NCBIfam" id="NF004005">
    <property type="entry name" value="PRK05476.2-3"/>
    <property type="match status" value="1"/>
</dbReference>
<dbReference type="InterPro" id="IPR036291">
    <property type="entry name" value="NAD(P)-bd_dom_sf"/>
</dbReference>
<feature type="binding site" evidence="5">
    <location>
        <position position="202"/>
    </location>
    <ligand>
        <name>substrate</name>
    </ligand>
</feature>
<name>A0A383R8B3_PAEAL</name>
<dbReference type="PANTHER" id="PTHR23420:SF0">
    <property type="entry name" value="ADENOSYLHOMOCYSTEINASE"/>
    <property type="match status" value="1"/>
</dbReference>
<evidence type="ECO:0000256" key="1">
    <source>
        <dbReference type="ARBA" id="ARBA00007122"/>
    </source>
</evidence>
<dbReference type="Proteomes" id="UP000304148">
    <property type="component" value="Chromosome"/>
</dbReference>
<evidence type="ECO:0000256" key="6">
    <source>
        <dbReference type="PIRSR" id="PIRSR001109-2"/>
    </source>
</evidence>
<feature type="binding site" evidence="5">
    <location>
        <position position="143"/>
    </location>
    <ligand>
        <name>substrate</name>
    </ligand>
</feature>
<feature type="domain" description="S-adenosyl-L-homocysteine hydrolase NAD binding" evidence="9">
    <location>
        <begin position="203"/>
        <end position="364"/>
    </location>
</feature>
<proteinExistence type="inferred from homology"/>
<feature type="binding site" evidence="5">
    <location>
        <begin position="232"/>
        <end position="237"/>
    </location>
    <ligand>
        <name>NAD(+)</name>
        <dbReference type="ChEBI" id="CHEBI:57540"/>
    </ligand>
</feature>
<dbReference type="GO" id="GO:0005829">
    <property type="term" value="C:cytosol"/>
    <property type="evidence" value="ECO:0007669"/>
    <property type="project" value="TreeGrafter"/>
</dbReference>
<dbReference type="PANTHER" id="PTHR23420">
    <property type="entry name" value="ADENOSYLHOMOCYSTEINASE"/>
    <property type="match status" value="1"/>
</dbReference>
<comment type="pathway">
    <text evidence="5 7">Amino-acid biosynthesis; L-homocysteine biosynthesis; L-homocysteine from S-adenosyl-L-homocysteine: step 1/1.</text>
</comment>
<evidence type="ECO:0000256" key="7">
    <source>
        <dbReference type="RuleBase" id="RU000548"/>
    </source>
</evidence>
<comment type="caution">
    <text evidence="5">Lacks conserved residue(s) required for the propagation of feature annotation.</text>
</comment>
<dbReference type="Gene3D" id="3.40.50.1480">
    <property type="entry name" value="Adenosylhomocysteinase-like"/>
    <property type="match status" value="1"/>
</dbReference>
<dbReference type="NCBIfam" id="TIGR00936">
    <property type="entry name" value="ahcY"/>
    <property type="match status" value="1"/>
</dbReference>
<dbReference type="PROSITE" id="PS00739">
    <property type="entry name" value="ADOHCYASE_2"/>
    <property type="match status" value="1"/>
</dbReference>
<organism evidence="10 11">
    <name type="scientific">Paenibacillus alvei</name>
    <name type="common">Bacillus alvei</name>
    <dbReference type="NCBI Taxonomy" id="44250"/>
    <lineage>
        <taxon>Bacteria</taxon>
        <taxon>Bacillati</taxon>
        <taxon>Bacillota</taxon>
        <taxon>Bacilli</taxon>
        <taxon>Bacillales</taxon>
        <taxon>Paenibacillaceae</taxon>
        <taxon>Paenibacillus</taxon>
    </lineage>
</organism>
<feature type="binding site" evidence="5">
    <location>
        <position position="290"/>
    </location>
    <ligand>
        <name>NAD(+)</name>
        <dbReference type="ChEBI" id="CHEBI:57540"/>
    </ligand>
</feature>
<comment type="catalytic activity">
    <reaction evidence="5 7">
        <text>S-adenosyl-L-homocysteine + H2O = L-homocysteine + adenosine</text>
        <dbReference type="Rhea" id="RHEA:21708"/>
        <dbReference type="ChEBI" id="CHEBI:15377"/>
        <dbReference type="ChEBI" id="CHEBI:16335"/>
        <dbReference type="ChEBI" id="CHEBI:57856"/>
        <dbReference type="ChEBI" id="CHEBI:58199"/>
        <dbReference type="EC" id="3.13.2.1"/>
    </reaction>
</comment>
<evidence type="ECO:0000256" key="5">
    <source>
        <dbReference type="HAMAP-Rule" id="MF_00563"/>
    </source>
</evidence>
<gene>
    <name evidence="5 10" type="primary">ahcY</name>
    <name evidence="10" type="ORF">PBLR_10988</name>
</gene>
<keyword evidence="5" id="KW-0963">Cytoplasm</keyword>
<feature type="binding site" evidence="5 6">
    <location>
        <position position="255"/>
    </location>
    <ligand>
        <name>NAD(+)</name>
        <dbReference type="ChEBI" id="CHEBI:57540"/>
    </ligand>
</feature>
<feature type="binding site" evidence="5 6">
    <location>
        <begin position="169"/>
        <end position="171"/>
    </location>
    <ligand>
        <name>NAD(+)</name>
        <dbReference type="ChEBI" id="CHEBI:57540"/>
    </ligand>
</feature>
<dbReference type="AlphaFoldDB" id="A0A383R8B3"/>